<reference evidence="1 2" key="1">
    <citation type="journal article" date="2011" name="Stand. Genomic Sci.">
        <title>Complete genome sequence of Nitratifractor salsuginis type strain (E9I37-1).</title>
        <authorList>
            <person name="Anderson I."/>
            <person name="Sikorski J."/>
            <person name="Zeytun A."/>
            <person name="Nolan M."/>
            <person name="Lapidus A."/>
            <person name="Lucas S."/>
            <person name="Hammon N."/>
            <person name="Deshpande S."/>
            <person name="Cheng J.F."/>
            <person name="Tapia R."/>
            <person name="Han C."/>
            <person name="Goodwin L."/>
            <person name="Pitluck S."/>
            <person name="Liolios K."/>
            <person name="Pagani I."/>
            <person name="Ivanova N."/>
            <person name="Huntemann M."/>
            <person name="Mavromatis K."/>
            <person name="Ovchinikova G."/>
            <person name="Pati A."/>
            <person name="Chen A."/>
            <person name="Palaniappan K."/>
            <person name="Land M."/>
            <person name="Hauser L."/>
            <person name="Brambilla E.M."/>
            <person name="Ngatchou-Djao O.D."/>
            <person name="Rohde M."/>
            <person name="Tindall B.J."/>
            <person name="Goker M."/>
            <person name="Detter J.C."/>
            <person name="Woyke T."/>
            <person name="Bristow J."/>
            <person name="Eisen J.A."/>
            <person name="Markowitz V."/>
            <person name="Hugenholtz P."/>
            <person name="Klenk H.P."/>
            <person name="Kyrpides N.C."/>
        </authorList>
    </citation>
    <scope>NUCLEOTIDE SEQUENCE [LARGE SCALE GENOMIC DNA]</scope>
    <source>
        <strain evidence="2">DSM 16511 / JCM 12458 / E9I37-1</strain>
    </source>
</reference>
<proteinExistence type="predicted"/>
<dbReference type="Proteomes" id="UP000008633">
    <property type="component" value="Chromosome"/>
</dbReference>
<evidence type="ECO:0000313" key="1">
    <source>
        <dbReference type="EMBL" id="ADV47054.1"/>
    </source>
</evidence>
<dbReference type="AlphaFoldDB" id="E6X1R3"/>
<dbReference type="KEGG" id="nsa:Nitsa_1809"/>
<name>E6X1R3_NITSE</name>
<accession>E6X1R3</accession>
<reference evidence="2" key="2">
    <citation type="submission" date="2011-01" db="EMBL/GenBank/DDBJ databases">
        <title>The complete genome of Nitratifractor salsuginis DSM 16511.</title>
        <authorList>
            <consortium name="US DOE Joint Genome Institute (JGI-PGF)"/>
            <person name="Lucas S."/>
            <person name="Copeland A."/>
            <person name="Lapidus A."/>
            <person name="Bruce D."/>
            <person name="Goodwin L."/>
            <person name="Pitluck S."/>
            <person name="Kyrpides N."/>
            <person name="Mavromatis K."/>
            <person name="Ivanova N."/>
            <person name="Mikhailova N."/>
            <person name="Zeytun A."/>
            <person name="Detter J.C."/>
            <person name="Tapia R."/>
            <person name="Han C."/>
            <person name="Land M."/>
            <person name="Hauser L."/>
            <person name="Markowitz V."/>
            <person name="Cheng J.-F."/>
            <person name="Hugenholtz P."/>
            <person name="Woyke T."/>
            <person name="Wu D."/>
            <person name="Tindall B."/>
            <person name="Schuetze A."/>
            <person name="Brambilla E."/>
            <person name="Klenk H.-P."/>
            <person name="Eisen J.A."/>
        </authorList>
    </citation>
    <scope>NUCLEOTIDE SEQUENCE [LARGE SCALE GENOMIC DNA]</scope>
    <source>
        <strain evidence="2">DSM 16511 / JCM 12458 / E9I37-1</strain>
    </source>
</reference>
<keyword evidence="2" id="KW-1185">Reference proteome</keyword>
<organism evidence="1 2">
    <name type="scientific">Nitratifractor salsuginis (strain DSM 16511 / JCM 12458 / E9I37-1)</name>
    <dbReference type="NCBI Taxonomy" id="749222"/>
    <lineage>
        <taxon>Bacteria</taxon>
        <taxon>Pseudomonadati</taxon>
        <taxon>Campylobacterota</taxon>
        <taxon>Epsilonproteobacteria</taxon>
        <taxon>Campylobacterales</taxon>
        <taxon>Sulfurovaceae</taxon>
        <taxon>Nitratifractor</taxon>
    </lineage>
</organism>
<gene>
    <name evidence="1" type="ordered locus">Nitsa_1809</name>
</gene>
<sequence>MHSMAWQLKELHRSIEVERMEFFGTPTQGNAKISIAGQSIAKQGI</sequence>
<dbReference type="HOGENOM" id="CLU_3202599_0_0_7"/>
<dbReference type="STRING" id="749222.Nitsa_1809"/>
<protein>
    <submittedName>
        <fullName evidence="1">Uncharacterized protein</fullName>
    </submittedName>
</protein>
<evidence type="ECO:0000313" key="2">
    <source>
        <dbReference type="Proteomes" id="UP000008633"/>
    </source>
</evidence>
<dbReference type="EMBL" id="CP002452">
    <property type="protein sequence ID" value="ADV47054.1"/>
    <property type="molecule type" value="Genomic_DNA"/>
</dbReference>